<reference evidence="1 2" key="1">
    <citation type="submission" date="2021-06" db="EMBL/GenBank/DDBJ databases">
        <title>Caerostris darwini draft genome.</title>
        <authorList>
            <person name="Kono N."/>
            <person name="Arakawa K."/>
        </authorList>
    </citation>
    <scope>NUCLEOTIDE SEQUENCE [LARGE SCALE GENOMIC DNA]</scope>
</reference>
<sequence length="127" mass="14764">MQPYRCSHRQLHQQKLQRLENKKWKFLATGGLFLCTLFLLRLTFSHAYLMGSVYYVRSPIWTAITWNCTDLIDMPNDIIAHYWTQTMGYVHYVGSANMDGRSSAELHTELSMYLMTLLLANGRLGVV</sequence>
<evidence type="ECO:0000313" key="2">
    <source>
        <dbReference type="Proteomes" id="UP001054837"/>
    </source>
</evidence>
<keyword evidence="2" id="KW-1185">Reference proteome</keyword>
<dbReference type="EMBL" id="BPLQ01012858">
    <property type="protein sequence ID" value="GIY68356.1"/>
    <property type="molecule type" value="Genomic_DNA"/>
</dbReference>
<protein>
    <submittedName>
        <fullName evidence="1">Uncharacterized protein</fullName>
    </submittedName>
</protein>
<evidence type="ECO:0000313" key="1">
    <source>
        <dbReference type="EMBL" id="GIY68356.1"/>
    </source>
</evidence>
<name>A0AAV4VEM6_9ARAC</name>
<proteinExistence type="predicted"/>
<dbReference type="AlphaFoldDB" id="A0AAV4VEM6"/>
<dbReference type="Proteomes" id="UP001054837">
    <property type="component" value="Unassembled WGS sequence"/>
</dbReference>
<comment type="caution">
    <text evidence="1">The sequence shown here is derived from an EMBL/GenBank/DDBJ whole genome shotgun (WGS) entry which is preliminary data.</text>
</comment>
<gene>
    <name evidence="1" type="ORF">CDAR_109021</name>
</gene>
<accession>A0AAV4VEM6</accession>
<organism evidence="1 2">
    <name type="scientific">Caerostris darwini</name>
    <dbReference type="NCBI Taxonomy" id="1538125"/>
    <lineage>
        <taxon>Eukaryota</taxon>
        <taxon>Metazoa</taxon>
        <taxon>Ecdysozoa</taxon>
        <taxon>Arthropoda</taxon>
        <taxon>Chelicerata</taxon>
        <taxon>Arachnida</taxon>
        <taxon>Araneae</taxon>
        <taxon>Araneomorphae</taxon>
        <taxon>Entelegynae</taxon>
        <taxon>Araneoidea</taxon>
        <taxon>Araneidae</taxon>
        <taxon>Caerostris</taxon>
    </lineage>
</organism>